<organism evidence="3 4">
    <name type="scientific">Mycena pura</name>
    <dbReference type="NCBI Taxonomy" id="153505"/>
    <lineage>
        <taxon>Eukaryota</taxon>
        <taxon>Fungi</taxon>
        <taxon>Dikarya</taxon>
        <taxon>Basidiomycota</taxon>
        <taxon>Agaricomycotina</taxon>
        <taxon>Agaricomycetes</taxon>
        <taxon>Agaricomycetidae</taxon>
        <taxon>Agaricales</taxon>
        <taxon>Marasmiineae</taxon>
        <taxon>Mycenaceae</taxon>
        <taxon>Mycena</taxon>
    </lineage>
</organism>
<name>A0AAD6YJG3_9AGAR</name>
<accession>A0AAD6YJG3</accession>
<feature type="region of interest" description="Disordered" evidence="1">
    <location>
        <begin position="313"/>
        <end position="333"/>
    </location>
</feature>
<feature type="transmembrane region" description="Helical" evidence="2">
    <location>
        <begin position="130"/>
        <end position="151"/>
    </location>
</feature>
<feature type="compositionally biased region" description="Polar residues" evidence="1">
    <location>
        <begin position="26"/>
        <end position="37"/>
    </location>
</feature>
<feature type="transmembrane region" description="Helical" evidence="2">
    <location>
        <begin position="184"/>
        <end position="205"/>
    </location>
</feature>
<dbReference type="AlphaFoldDB" id="A0AAD6YJG3"/>
<dbReference type="PANTHER" id="PTHR42032:SF1">
    <property type="entry name" value="YALI0E30679P"/>
    <property type="match status" value="1"/>
</dbReference>
<dbReference type="PANTHER" id="PTHR42032">
    <property type="entry name" value="YALI0E30679P"/>
    <property type="match status" value="1"/>
</dbReference>
<feature type="region of interest" description="Disordered" evidence="1">
    <location>
        <begin position="1"/>
        <end position="100"/>
    </location>
</feature>
<evidence type="ECO:0000313" key="4">
    <source>
        <dbReference type="Proteomes" id="UP001219525"/>
    </source>
</evidence>
<protein>
    <submittedName>
        <fullName evidence="3">Uncharacterized protein</fullName>
    </submittedName>
</protein>
<feature type="compositionally biased region" description="Pro residues" evidence="1">
    <location>
        <begin position="359"/>
        <end position="373"/>
    </location>
</feature>
<keyword evidence="2" id="KW-1133">Transmembrane helix</keyword>
<gene>
    <name evidence="3" type="ORF">GGX14DRAFT_428147</name>
</gene>
<evidence type="ECO:0000256" key="1">
    <source>
        <dbReference type="SAM" id="MobiDB-lite"/>
    </source>
</evidence>
<feature type="region of interest" description="Disordered" evidence="1">
    <location>
        <begin position="358"/>
        <end position="382"/>
    </location>
</feature>
<feature type="compositionally biased region" description="Polar residues" evidence="1">
    <location>
        <begin position="1"/>
        <end position="13"/>
    </location>
</feature>
<evidence type="ECO:0000256" key="2">
    <source>
        <dbReference type="SAM" id="Phobius"/>
    </source>
</evidence>
<keyword evidence="2" id="KW-0812">Transmembrane</keyword>
<proteinExistence type="predicted"/>
<evidence type="ECO:0000313" key="3">
    <source>
        <dbReference type="EMBL" id="KAJ7222134.1"/>
    </source>
</evidence>
<reference evidence="3" key="1">
    <citation type="submission" date="2023-03" db="EMBL/GenBank/DDBJ databases">
        <title>Massive genome expansion in bonnet fungi (Mycena s.s.) driven by repeated elements and novel gene families across ecological guilds.</title>
        <authorList>
            <consortium name="Lawrence Berkeley National Laboratory"/>
            <person name="Harder C.B."/>
            <person name="Miyauchi S."/>
            <person name="Viragh M."/>
            <person name="Kuo A."/>
            <person name="Thoen E."/>
            <person name="Andreopoulos B."/>
            <person name="Lu D."/>
            <person name="Skrede I."/>
            <person name="Drula E."/>
            <person name="Henrissat B."/>
            <person name="Morin E."/>
            <person name="Kohler A."/>
            <person name="Barry K."/>
            <person name="LaButti K."/>
            <person name="Morin E."/>
            <person name="Salamov A."/>
            <person name="Lipzen A."/>
            <person name="Mereny Z."/>
            <person name="Hegedus B."/>
            <person name="Baldrian P."/>
            <person name="Stursova M."/>
            <person name="Weitz H."/>
            <person name="Taylor A."/>
            <person name="Grigoriev I.V."/>
            <person name="Nagy L.G."/>
            <person name="Martin F."/>
            <person name="Kauserud H."/>
        </authorList>
    </citation>
    <scope>NUCLEOTIDE SEQUENCE</scope>
    <source>
        <strain evidence="3">9144</strain>
    </source>
</reference>
<sequence length="458" mass="48948">MTGESTARLSPNTLRRRMHILERASRSFTTADSSTRNGDVDDRSDDLPLPPSPPTSFDCGYEEDEEGEGVSSQEGTSNSRQATALATGAAEEDDSTPAPRPWYKPSIPVLLALAPPVGNWLTGGDHIKDFLLLLLLVFYLHQLVEVPWGLYHAARPRRAHPLAASGPATLAAARAQSELHTLELVLLVVCLLTPVLGVVLLRSLTSLATRDSSANPISWFSTTIFALLTGLRPLREFTSRLTARTSTLHAHVHAHTAPVLHSADATELAELRADVARLMAELEDRNAALLAHVDDALSPLEHDMRRLERRVGKLRAARKQGAPGTGPGSTAKTIFVPAQSKPAPSPAPTLLTWFARSPVPAPSPASQPPPISPSPSSSKRRVLASIPEEGEAGIATPYAPTPPPPMGHALLALLSGLVRQWSTLVQQCFAASVALALYPLYLVLLPVRGALRALLGAD</sequence>
<dbReference type="EMBL" id="JARJCW010000007">
    <property type="protein sequence ID" value="KAJ7222134.1"/>
    <property type="molecule type" value="Genomic_DNA"/>
</dbReference>
<keyword evidence="2" id="KW-0472">Membrane</keyword>
<keyword evidence="4" id="KW-1185">Reference proteome</keyword>
<dbReference type="Proteomes" id="UP001219525">
    <property type="component" value="Unassembled WGS sequence"/>
</dbReference>
<comment type="caution">
    <text evidence="3">The sequence shown here is derived from an EMBL/GenBank/DDBJ whole genome shotgun (WGS) entry which is preliminary data.</text>
</comment>
<feature type="transmembrane region" description="Helical" evidence="2">
    <location>
        <begin position="424"/>
        <end position="444"/>
    </location>
</feature>